<sequence length="60" mass="6404">ELEFSNLFAVLHCIHAFFAAKVACLDPMFVSSRNAAMAPVVSATSTLTAPSQISKLKYAS</sequence>
<dbReference type="Proteomes" id="UP001529510">
    <property type="component" value="Unassembled WGS sequence"/>
</dbReference>
<accession>A0ABD0N5X5</accession>
<dbReference type="AlphaFoldDB" id="A0ABD0N5X5"/>
<protein>
    <submittedName>
        <fullName evidence="1">Uncharacterized protein</fullName>
    </submittedName>
</protein>
<reference evidence="1 2" key="1">
    <citation type="submission" date="2024-05" db="EMBL/GenBank/DDBJ databases">
        <title>Genome sequencing and assembly of Indian major carp, Cirrhinus mrigala (Hamilton, 1822).</title>
        <authorList>
            <person name="Mohindra V."/>
            <person name="Chowdhury L.M."/>
            <person name="Lal K."/>
            <person name="Jena J.K."/>
        </authorList>
    </citation>
    <scope>NUCLEOTIDE SEQUENCE [LARGE SCALE GENOMIC DNA]</scope>
    <source>
        <strain evidence="1">CM1030</strain>
        <tissue evidence="1">Blood</tissue>
    </source>
</reference>
<comment type="caution">
    <text evidence="1">The sequence shown here is derived from an EMBL/GenBank/DDBJ whole genome shotgun (WGS) entry which is preliminary data.</text>
</comment>
<gene>
    <name evidence="1" type="ORF">M9458_047592</name>
</gene>
<evidence type="ECO:0000313" key="1">
    <source>
        <dbReference type="EMBL" id="KAL0156346.1"/>
    </source>
</evidence>
<organism evidence="1 2">
    <name type="scientific">Cirrhinus mrigala</name>
    <name type="common">Mrigala</name>
    <dbReference type="NCBI Taxonomy" id="683832"/>
    <lineage>
        <taxon>Eukaryota</taxon>
        <taxon>Metazoa</taxon>
        <taxon>Chordata</taxon>
        <taxon>Craniata</taxon>
        <taxon>Vertebrata</taxon>
        <taxon>Euteleostomi</taxon>
        <taxon>Actinopterygii</taxon>
        <taxon>Neopterygii</taxon>
        <taxon>Teleostei</taxon>
        <taxon>Ostariophysi</taxon>
        <taxon>Cypriniformes</taxon>
        <taxon>Cyprinidae</taxon>
        <taxon>Labeoninae</taxon>
        <taxon>Labeonini</taxon>
        <taxon>Cirrhinus</taxon>
    </lineage>
</organism>
<feature type="non-terminal residue" evidence="1">
    <location>
        <position position="1"/>
    </location>
</feature>
<name>A0ABD0N5X5_CIRMR</name>
<keyword evidence="2" id="KW-1185">Reference proteome</keyword>
<dbReference type="EMBL" id="JAMKFB020000024">
    <property type="protein sequence ID" value="KAL0156346.1"/>
    <property type="molecule type" value="Genomic_DNA"/>
</dbReference>
<proteinExistence type="predicted"/>
<evidence type="ECO:0000313" key="2">
    <source>
        <dbReference type="Proteomes" id="UP001529510"/>
    </source>
</evidence>